<feature type="compositionally biased region" description="Low complexity" evidence="1">
    <location>
        <begin position="42"/>
        <end position="54"/>
    </location>
</feature>
<evidence type="ECO:0000256" key="1">
    <source>
        <dbReference type="SAM" id="MobiDB-lite"/>
    </source>
</evidence>
<sequence>MGSHQLVSKQDYSTRSLWTSTRSSHLPSSSSSSRESTRKCPATWKTTSAASTTSRCLSPSRRPCGAQLFMYLFYASATLEPILDSVVIK</sequence>
<feature type="region of interest" description="Disordered" evidence="1">
    <location>
        <begin position="1"/>
        <end position="60"/>
    </location>
</feature>
<feature type="compositionally biased region" description="Polar residues" evidence="1">
    <location>
        <begin position="1"/>
        <end position="11"/>
    </location>
</feature>
<dbReference type="Gramene" id="PVH38874">
    <property type="protein sequence ID" value="PVH38874"/>
    <property type="gene ID" value="PAHAL_5G374400"/>
</dbReference>
<protein>
    <submittedName>
        <fullName evidence="2">Uncharacterized protein</fullName>
    </submittedName>
</protein>
<evidence type="ECO:0000313" key="2">
    <source>
        <dbReference type="EMBL" id="PVH38874.1"/>
    </source>
</evidence>
<reference evidence="2" key="1">
    <citation type="submission" date="2018-04" db="EMBL/GenBank/DDBJ databases">
        <title>WGS assembly of Panicum hallii.</title>
        <authorList>
            <person name="Lovell J."/>
            <person name="Jenkins J."/>
            <person name="Lowry D."/>
            <person name="Mamidi S."/>
            <person name="Sreedasyam A."/>
            <person name="Weng X."/>
            <person name="Barry K."/>
            <person name="Bonette J."/>
            <person name="Campitelli B."/>
            <person name="Daum C."/>
            <person name="Gordon S."/>
            <person name="Gould B."/>
            <person name="Lipzen A."/>
            <person name="Macqueen A."/>
            <person name="Palacio-Mejia J."/>
            <person name="Plott C."/>
            <person name="Shakirov E."/>
            <person name="Shu S."/>
            <person name="Yoshinaga Y."/>
            <person name="Zane M."/>
            <person name="Rokhsar D."/>
            <person name="Grimwood J."/>
            <person name="Schmutz J."/>
            <person name="Juenger T."/>
        </authorList>
    </citation>
    <scope>NUCLEOTIDE SEQUENCE [LARGE SCALE GENOMIC DNA]</scope>
    <source>
        <strain evidence="2">FIL2</strain>
    </source>
</reference>
<dbReference type="AlphaFoldDB" id="A0A2T8IMH0"/>
<dbReference type="EMBL" id="CM008050">
    <property type="protein sequence ID" value="PVH38874.1"/>
    <property type="molecule type" value="Genomic_DNA"/>
</dbReference>
<dbReference type="Proteomes" id="UP000243499">
    <property type="component" value="Chromosome 5"/>
</dbReference>
<accession>A0A2T8IMH0</accession>
<feature type="compositionally biased region" description="Low complexity" evidence="1">
    <location>
        <begin position="13"/>
        <end position="34"/>
    </location>
</feature>
<proteinExistence type="predicted"/>
<gene>
    <name evidence="2" type="ORF">PAHAL_5G374400</name>
</gene>
<name>A0A2T8IMH0_9POAL</name>
<organism evidence="2">
    <name type="scientific">Panicum hallii</name>
    <dbReference type="NCBI Taxonomy" id="206008"/>
    <lineage>
        <taxon>Eukaryota</taxon>
        <taxon>Viridiplantae</taxon>
        <taxon>Streptophyta</taxon>
        <taxon>Embryophyta</taxon>
        <taxon>Tracheophyta</taxon>
        <taxon>Spermatophyta</taxon>
        <taxon>Magnoliopsida</taxon>
        <taxon>Liliopsida</taxon>
        <taxon>Poales</taxon>
        <taxon>Poaceae</taxon>
        <taxon>PACMAD clade</taxon>
        <taxon>Panicoideae</taxon>
        <taxon>Panicodae</taxon>
        <taxon>Paniceae</taxon>
        <taxon>Panicinae</taxon>
        <taxon>Panicum</taxon>
        <taxon>Panicum sect. Panicum</taxon>
    </lineage>
</organism>